<evidence type="ECO:0000313" key="3">
    <source>
        <dbReference type="EMBL" id="KAH3789959.1"/>
    </source>
</evidence>
<keyword evidence="2" id="KW-0732">Signal</keyword>
<sequence length="62" mass="7142">MMIMLVLIIDYDGVDDGDDYDDDNHGDDYDETGGDDDDCYYYDNNNNNGDAYNVMSVKMMMM</sequence>
<reference evidence="3" key="2">
    <citation type="submission" date="2020-11" db="EMBL/GenBank/DDBJ databases">
        <authorList>
            <person name="McCartney M.A."/>
            <person name="Auch B."/>
            <person name="Kono T."/>
            <person name="Mallez S."/>
            <person name="Becker A."/>
            <person name="Gohl D.M."/>
            <person name="Silverstein K.A.T."/>
            <person name="Koren S."/>
            <person name="Bechman K.B."/>
            <person name="Herman A."/>
            <person name="Abrahante J.E."/>
            <person name="Garbe J."/>
        </authorList>
    </citation>
    <scope>NUCLEOTIDE SEQUENCE</scope>
    <source>
        <strain evidence="3">Duluth1</strain>
        <tissue evidence="3">Whole animal</tissue>
    </source>
</reference>
<organism evidence="3 4">
    <name type="scientific">Dreissena polymorpha</name>
    <name type="common">Zebra mussel</name>
    <name type="synonym">Mytilus polymorpha</name>
    <dbReference type="NCBI Taxonomy" id="45954"/>
    <lineage>
        <taxon>Eukaryota</taxon>
        <taxon>Metazoa</taxon>
        <taxon>Spiralia</taxon>
        <taxon>Lophotrochozoa</taxon>
        <taxon>Mollusca</taxon>
        <taxon>Bivalvia</taxon>
        <taxon>Autobranchia</taxon>
        <taxon>Heteroconchia</taxon>
        <taxon>Euheterodonta</taxon>
        <taxon>Imparidentia</taxon>
        <taxon>Neoheterodontei</taxon>
        <taxon>Myida</taxon>
        <taxon>Dreissenoidea</taxon>
        <taxon>Dreissenidae</taxon>
        <taxon>Dreissena</taxon>
    </lineage>
</organism>
<dbReference type="Proteomes" id="UP000828390">
    <property type="component" value="Unassembled WGS sequence"/>
</dbReference>
<gene>
    <name evidence="3" type="ORF">DPMN_168151</name>
</gene>
<dbReference type="EMBL" id="JAIWYP010000008">
    <property type="protein sequence ID" value="KAH3789959.1"/>
    <property type="molecule type" value="Genomic_DNA"/>
</dbReference>
<feature type="region of interest" description="Disordered" evidence="1">
    <location>
        <begin position="13"/>
        <end position="35"/>
    </location>
</feature>
<proteinExistence type="predicted"/>
<evidence type="ECO:0000256" key="2">
    <source>
        <dbReference type="SAM" id="SignalP"/>
    </source>
</evidence>
<comment type="caution">
    <text evidence="3">The sequence shown here is derived from an EMBL/GenBank/DDBJ whole genome shotgun (WGS) entry which is preliminary data.</text>
</comment>
<accession>A0A9D4F256</accession>
<evidence type="ECO:0000256" key="1">
    <source>
        <dbReference type="SAM" id="MobiDB-lite"/>
    </source>
</evidence>
<reference evidence="3" key="1">
    <citation type="journal article" date="2019" name="bioRxiv">
        <title>The Genome of the Zebra Mussel, Dreissena polymorpha: A Resource for Invasive Species Research.</title>
        <authorList>
            <person name="McCartney M.A."/>
            <person name="Auch B."/>
            <person name="Kono T."/>
            <person name="Mallez S."/>
            <person name="Zhang Y."/>
            <person name="Obille A."/>
            <person name="Becker A."/>
            <person name="Abrahante J.E."/>
            <person name="Garbe J."/>
            <person name="Badalamenti J.P."/>
            <person name="Herman A."/>
            <person name="Mangelson H."/>
            <person name="Liachko I."/>
            <person name="Sullivan S."/>
            <person name="Sone E.D."/>
            <person name="Koren S."/>
            <person name="Silverstein K.A.T."/>
            <person name="Beckman K.B."/>
            <person name="Gohl D.M."/>
        </authorList>
    </citation>
    <scope>NUCLEOTIDE SEQUENCE</scope>
    <source>
        <strain evidence="3">Duluth1</strain>
        <tissue evidence="3">Whole animal</tissue>
    </source>
</reference>
<dbReference type="AlphaFoldDB" id="A0A9D4F256"/>
<feature type="signal peptide" evidence="2">
    <location>
        <begin position="1"/>
        <end position="16"/>
    </location>
</feature>
<protein>
    <submittedName>
        <fullName evidence="3">Uncharacterized protein</fullName>
    </submittedName>
</protein>
<keyword evidence="4" id="KW-1185">Reference proteome</keyword>
<name>A0A9D4F256_DREPO</name>
<evidence type="ECO:0000313" key="4">
    <source>
        <dbReference type="Proteomes" id="UP000828390"/>
    </source>
</evidence>
<feature type="chain" id="PRO_5039731676" evidence="2">
    <location>
        <begin position="17"/>
        <end position="62"/>
    </location>
</feature>